<comment type="caution">
    <text evidence="1">The sequence shown here is derived from an EMBL/GenBank/DDBJ whole genome shotgun (WGS) entry which is preliminary data.</text>
</comment>
<proteinExistence type="predicted"/>
<protein>
    <submittedName>
        <fullName evidence="1">Uncharacterized protein</fullName>
    </submittedName>
</protein>
<sequence length="95" mass="11111">MKQVDDASLLFQKICQNGHEPNQWTYETLVHGFCRHGRKTDAKVWVEEMLRRGFVPSTRNRKNALDCSYLFTLLLSKHTASPKIIKCTILDHHQE</sequence>
<gene>
    <name evidence="1" type="ORF">L6452_40580</name>
</gene>
<reference evidence="1 2" key="2">
    <citation type="journal article" date="2022" name="Mol. Ecol. Resour.">
        <title>The genomes of chicory, endive, great burdock and yacon provide insights into Asteraceae paleo-polyploidization history and plant inulin production.</title>
        <authorList>
            <person name="Fan W."/>
            <person name="Wang S."/>
            <person name="Wang H."/>
            <person name="Wang A."/>
            <person name="Jiang F."/>
            <person name="Liu H."/>
            <person name="Zhao H."/>
            <person name="Xu D."/>
            <person name="Zhang Y."/>
        </authorList>
    </citation>
    <scope>NUCLEOTIDE SEQUENCE [LARGE SCALE GENOMIC DNA]</scope>
    <source>
        <strain evidence="2">cv. Niubang</strain>
    </source>
</reference>
<dbReference type="EMBL" id="CM042062">
    <property type="protein sequence ID" value="KAI3669347.1"/>
    <property type="molecule type" value="Genomic_DNA"/>
</dbReference>
<reference evidence="2" key="1">
    <citation type="journal article" date="2022" name="Mol. Ecol. Resour.">
        <title>The genomes of chicory, endive, great burdock and yacon provide insights into Asteraceae palaeo-polyploidization history and plant inulin production.</title>
        <authorList>
            <person name="Fan W."/>
            <person name="Wang S."/>
            <person name="Wang H."/>
            <person name="Wang A."/>
            <person name="Jiang F."/>
            <person name="Liu H."/>
            <person name="Zhao H."/>
            <person name="Xu D."/>
            <person name="Zhang Y."/>
        </authorList>
    </citation>
    <scope>NUCLEOTIDE SEQUENCE [LARGE SCALE GENOMIC DNA]</scope>
    <source>
        <strain evidence="2">cv. Niubang</strain>
    </source>
</reference>
<dbReference type="Proteomes" id="UP001055879">
    <property type="component" value="Linkage Group LG16"/>
</dbReference>
<evidence type="ECO:0000313" key="1">
    <source>
        <dbReference type="EMBL" id="KAI3669347.1"/>
    </source>
</evidence>
<evidence type="ECO:0000313" key="2">
    <source>
        <dbReference type="Proteomes" id="UP001055879"/>
    </source>
</evidence>
<keyword evidence="2" id="KW-1185">Reference proteome</keyword>
<name>A0ACB8XN19_ARCLA</name>
<organism evidence="1 2">
    <name type="scientific">Arctium lappa</name>
    <name type="common">Greater burdock</name>
    <name type="synonym">Lappa major</name>
    <dbReference type="NCBI Taxonomy" id="4217"/>
    <lineage>
        <taxon>Eukaryota</taxon>
        <taxon>Viridiplantae</taxon>
        <taxon>Streptophyta</taxon>
        <taxon>Embryophyta</taxon>
        <taxon>Tracheophyta</taxon>
        <taxon>Spermatophyta</taxon>
        <taxon>Magnoliopsida</taxon>
        <taxon>eudicotyledons</taxon>
        <taxon>Gunneridae</taxon>
        <taxon>Pentapetalae</taxon>
        <taxon>asterids</taxon>
        <taxon>campanulids</taxon>
        <taxon>Asterales</taxon>
        <taxon>Asteraceae</taxon>
        <taxon>Carduoideae</taxon>
        <taxon>Cardueae</taxon>
        <taxon>Arctiinae</taxon>
        <taxon>Arctium</taxon>
    </lineage>
</organism>
<accession>A0ACB8XN19</accession>